<organism evidence="2 3">
    <name type="scientific">Paragemmobacter aquarius</name>
    <dbReference type="NCBI Taxonomy" id="2169400"/>
    <lineage>
        <taxon>Bacteria</taxon>
        <taxon>Pseudomonadati</taxon>
        <taxon>Pseudomonadota</taxon>
        <taxon>Alphaproteobacteria</taxon>
        <taxon>Rhodobacterales</taxon>
        <taxon>Paracoccaceae</taxon>
        <taxon>Paragemmobacter</taxon>
    </lineage>
</organism>
<dbReference type="PANTHER" id="PTHR14859">
    <property type="entry name" value="CALCOFLUOR WHITE HYPERSENSITIVE PROTEIN PRECURSOR"/>
    <property type="match status" value="1"/>
</dbReference>
<gene>
    <name evidence="2" type="ORF">HYN69_11440</name>
</gene>
<dbReference type="InterPro" id="IPR005135">
    <property type="entry name" value="Endo/exonuclease/phosphatase"/>
</dbReference>
<dbReference type="AlphaFoldDB" id="A0A2S0UML4"/>
<dbReference type="PANTHER" id="PTHR14859:SF15">
    <property type="entry name" value="ENDONUCLEASE_EXONUCLEASE_PHOSPHATASE DOMAIN-CONTAINING PROTEIN"/>
    <property type="match status" value="1"/>
</dbReference>
<dbReference type="GO" id="GO:0004519">
    <property type="term" value="F:endonuclease activity"/>
    <property type="evidence" value="ECO:0007669"/>
    <property type="project" value="UniProtKB-KW"/>
</dbReference>
<protein>
    <submittedName>
        <fullName evidence="2">Endonuclease</fullName>
    </submittedName>
</protein>
<evidence type="ECO:0000313" key="2">
    <source>
        <dbReference type="EMBL" id="AWB49033.1"/>
    </source>
</evidence>
<dbReference type="InterPro" id="IPR051916">
    <property type="entry name" value="GPI-anchor_lipid_remodeler"/>
</dbReference>
<evidence type="ECO:0000259" key="1">
    <source>
        <dbReference type="Pfam" id="PF03372"/>
    </source>
</evidence>
<accession>A0A2S0UML4</accession>
<dbReference type="SUPFAM" id="SSF56219">
    <property type="entry name" value="DNase I-like"/>
    <property type="match status" value="1"/>
</dbReference>
<keyword evidence="3" id="KW-1185">Reference proteome</keyword>
<proteinExistence type="predicted"/>
<dbReference type="Proteomes" id="UP000244496">
    <property type="component" value="Chromosome"/>
</dbReference>
<reference evidence="2 3" key="1">
    <citation type="submission" date="2018-04" db="EMBL/GenBank/DDBJ databases">
        <title>Genome sequencing of Gemmobacter.</title>
        <authorList>
            <person name="Yi H."/>
            <person name="Baek M.-G."/>
        </authorList>
    </citation>
    <scope>NUCLEOTIDE SEQUENCE [LARGE SCALE GENOMIC DNA]</scope>
    <source>
        <strain evidence="2 3">HYN0069</strain>
    </source>
</reference>
<dbReference type="InterPro" id="IPR036691">
    <property type="entry name" value="Endo/exonu/phosph_ase_sf"/>
</dbReference>
<dbReference type="EMBL" id="CP028918">
    <property type="protein sequence ID" value="AWB49033.1"/>
    <property type="molecule type" value="Genomic_DNA"/>
</dbReference>
<keyword evidence="2" id="KW-0378">Hydrolase</keyword>
<name>A0A2S0UML4_9RHOB</name>
<dbReference type="Gene3D" id="3.60.10.10">
    <property type="entry name" value="Endonuclease/exonuclease/phosphatase"/>
    <property type="match status" value="1"/>
</dbReference>
<dbReference type="GO" id="GO:0006506">
    <property type="term" value="P:GPI anchor biosynthetic process"/>
    <property type="evidence" value="ECO:0007669"/>
    <property type="project" value="TreeGrafter"/>
</dbReference>
<dbReference type="RefSeq" id="WP_108435851.1">
    <property type="nucleotide sequence ID" value="NZ_CP028918.1"/>
</dbReference>
<dbReference type="GO" id="GO:0016020">
    <property type="term" value="C:membrane"/>
    <property type="evidence" value="ECO:0007669"/>
    <property type="project" value="GOC"/>
</dbReference>
<sequence length="248" mass="27060">MPADAPDNLPHPPPLLVASWNIHKGVGADRRRDLFRTAEVMQELCPDILALQEADRRFGDRAGLLDLEHVRTQCGLVPVLPDTPGPSHGWHGNLIFVRHAEIEDIHPLALPGFEPRGALIADLNLSGQLLRVVGLHMGLLATSRRAQSHALLDRLSRLPPRPTLVMGDMNEWRSGPNASTAALHRQFHAPPAPRSFPARLPVAALDRIMASRDIALTGLTTHDTPLARHASDHLPLKARLTFPATAAP</sequence>
<keyword evidence="2" id="KW-0255">Endonuclease</keyword>
<dbReference type="Pfam" id="PF03372">
    <property type="entry name" value="Exo_endo_phos"/>
    <property type="match status" value="1"/>
</dbReference>
<feature type="domain" description="Endonuclease/exonuclease/phosphatase" evidence="1">
    <location>
        <begin position="18"/>
        <end position="233"/>
    </location>
</feature>
<evidence type="ECO:0000313" key="3">
    <source>
        <dbReference type="Proteomes" id="UP000244496"/>
    </source>
</evidence>
<dbReference type="OrthoDB" id="9813425at2"/>
<dbReference type="KEGG" id="geh:HYN69_11440"/>
<keyword evidence="2" id="KW-0540">Nuclease</keyword>